<dbReference type="Proteomes" id="UP000007947">
    <property type="component" value="Chromosome"/>
</dbReference>
<dbReference type="KEGG" id="mph:MLP_21890"/>
<dbReference type="HOGENOM" id="CLU_036110_4_0_11"/>
<proteinExistence type="inferred from homology"/>
<keyword evidence="5" id="KW-1185">Reference proteome</keyword>
<dbReference type="GO" id="GO:0016787">
    <property type="term" value="F:hydrolase activity"/>
    <property type="evidence" value="ECO:0007669"/>
    <property type="project" value="UniProtKB-KW"/>
</dbReference>
<dbReference type="InterPro" id="IPR013658">
    <property type="entry name" value="SGL"/>
</dbReference>
<dbReference type="STRING" id="1032480.MLP_21890"/>
<dbReference type="OrthoDB" id="2633250at2"/>
<dbReference type="RefSeq" id="WP_013863075.1">
    <property type="nucleotide sequence ID" value="NC_015635.1"/>
</dbReference>
<keyword evidence="2 4" id="KW-0378">Hydrolase</keyword>
<dbReference type="eggNOG" id="COG3386">
    <property type="taxonomic scope" value="Bacteria"/>
</dbReference>
<sequence length="271" mass="28398">MTTFQTHQVLCGGIGFPESLRWSDDALWYADWAAGAIYRLGPDLVPKEVARGGGFPLCFDLLATPDGPRPVLAADHPALAGLGEYPWNEVLLAADGSVYVNNIGFAYGEVDADQAGPVGFVALVRPDGSAERVADGLRFPNGMALDDNDRTLLVAESWGSRITAYAVGVDGQLSDRRVWAETPGLHPDGISLDPGDHTVWLADVGTCSCTRIAEGGEILDRVELPQPAFDCVAGDLGTGPTLYVAVNDFGDGEDSSAPGAGPAGRILAVEC</sequence>
<dbReference type="Gene3D" id="2.120.10.30">
    <property type="entry name" value="TolB, C-terminal domain"/>
    <property type="match status" value="1"/>
</dbReference>
<gene>
    <name evidence="4" type="ordered locus">MLP_21890</name>
</gene>
<organism evidence="4 5">
    <name type="scientific">Microlunatus phosphovorus (strain ATCC 700054 / DSM 10555 / JCM 9379 / NBRC 101784 / NCIMB 13414 / VKM Ac-1990 / NM-1)</name>
    <dbReference type="NCBI Taxonomy" id="1032480"/>
    <lineage>
        <taxon>Bacteria</taxon>
        <taxon>Bacillati</taxon>
        <taxon>Actinomycetota</taxon>
        <taxon>Actinomycetes</taxon>
        <taxon>Propionibacteriales</taxon>
        <taxon>Propionibacteriaceae</taxon>
        <taxon>Microlunatus</taxon>
    </lineage>
</organism>
<name>F5XEI7_MICPN</name>
<dbReference type="AlphaFoldDB" id="F5XEI7"/>
<dbReference type="Pfam" id="PF08450">
    <property type="entry name" value="SGL"/>
    <property type="match status" value="1"/>
</dbReference>
<feature type="domain" description="SMP-30/Gluconolactonase/LRE-like region" evidence="3">
    <location>
        <begin position="85"/>
        <end position="233"/>
    </location>
</feature>
<protein>
    <submittedName>
        <fullName evidence="4">Putative lactone hydrolase</fullName>
    </submittedName>
</protein>
<evidence type="ECO:0000313" key="4">
    <source>
        <dbReference type="EMBL" id="BAK35203.1"/>
    </source>
</evidence>
<accession>F5XEI7</accession>
<dbReference type="PANTHER" id="PTHR47572:SF4">
    <property type="entry name" value="LACTONASE DRP35"/>
    <property type="match status" value="1"/>
</dbReference>
<evidence type="ECO:0000313" key="5">
    <source>
        <dbReference type="Proteomes" id="UP000007947"/>
    </source>
</evidence>
<evidence type="ECO:0000259" key="3">
    <source>
        <dbReference type="Pfam" id="PF08450"/>
    </source>
</evidence>
<comment type="similarity">
    <text evidence="1">Belongs to the SMP-30/CGR1 family.</text>
</comment>
<dbReference type="SUPFAM" id="SSF63829">
    <property type="entry name" value="Calcium-dependent phosphotriesterase"/>
    <property type="match status" value="1"/>
</dbReference>
<evidence type="ECO:0000256" key="2">
    <source>
        <dbReference type="ARBA" id="ARBA00022801"/>
    </source>
</evidence>
<dbReference type="EMBL" id="AP012204">
    <property type="protein sequence ID" value="BAK35203.1"/>
    <property type="molecule type" value="Genomic_DNA"/>
</dbReference>
<dbReference type="PANTHER" id="PTHR47572">
    <property type="entry name" value="LIPOPROTEIN-RELATED"/>
    <property type="match status" value="1"/>
</dbReference>
<dbReference type="InterPro" id="IPR011042">
    <property type="entry name" value="6-blade_b-propeller_TolB-like"/>
</dbReference>
<reference evidence="4 5" key="1">
    <citation type="submission" date="2011-05" db="EMBL/GenBank/DDBJ databases">
        <title>Whole genome sequence of Microlunatus phosphovorus NM-1.</title>
        <authorList>
            <person name="Hosoyama A."/>
            <person name="Sasaki K."/>
            <person name="Harada T."/>
            <person name="Igarashi R."/>
            <person name="Kawakoshi A."/>
            <person name="Sasagawa M."/>
            <person name="Fukada J."/>
            <person name="Nakamura S."/>
            <person name="Katano Y."/>
            <person name="Hanada S."/>
            <person name="Kamagata Y."/>
            <person name="Nakamura N."/>
            <person name="Yamazaki S."/>
            <person name="Fujita N."/>
        </authorList>
    </citation>
    <scope>NUCLEOTIDE SEQUENCE [LARGE SCALE GENOMIC DNA]</scope>
    <source>
        <strain evidence="5">ATCC 700054 / DSM 10555 / JCM 9379 / NBRC 101784 / NCIMB 13414 / VKM Ac-1990 / NM-1</strain>
    </source>
</reference>
<dbReference type="InterPro" id="IPR051262">
    <property type="entry name" value="SMP-30/CGR1_Lactonase"/>
</dbReference>
<evidence type="ECO:0000256" key="1">
    <source>
        <dbReference type="ARBA" id="ARBA00008853"/>
    </source>
</evidence>